<dbReference type="InterPro" id="IPR001509">
    <property type="entry name" value="Epimerase_deHydtase"/>
</dbReference>
<sequence length="307" mass="31188">MARSATDRPPGPVPGRVVVTGAAGFVGRHLVAALAADGRSVIGIDRRPGSDVTAELLDEDLLARFAGADVVFHLAGRASARASWGAAFDDYLDDNVRVTQRVLEAALVAGVPRVVVASSSSVYGDPAVRPTPEDAVCRPRSPYGASKLMAEGLAAAYGAQGLDVAVLRLFTVYGPGQRPDMLLARAIAAATGGGELLVFGDGRQTRDFTYVADAVAAIVRAGERGTGGLPVNVAGGAPVAIGDALALVADACGAPLRRVPAAAHQADARHTAADVGRARALLGHEPRWSLAEGIAAQVRAATAARAG</sequence>
<evidence type="ECO:0000259" key="1">
    <source>
        <dbReference type="Pfam" id="PF01370"/>
    </source>
</evidence>
<dbReference type="Pfam" id="PF01370">
    <property type="entry name" value="Epimerase"/>
    <property type="match status" value="1"/>
</dbReference>
<dbReference type="PANTHER" id="PTHR43245:SF13">
    <property type="entry name" value="UDP-D-APIOSE_UDP-D-XYLOSE SYNTHASE 2"/>
    <property type="match status" value="1"/>
</dbReference>
<dbReference type="RefSeq" id="WP_319952595.1">
    <property type="nucleotide sequence ID" value="NZ_JAXAVX010000001.1"/>
</dbReference>
<dbReference type="Proteomes" id="UP001277761">
    <property type="component" value="Unassembled WGS sequence"/>
</dbReference>
<accession>A0ABU4VF56</accession>
<dbReference type="Gene3D" id="3.40.50.720">
    <property type="entry name" value="NAD(P)-binding Rossmann-like Domain"/>
    <property type="match status" value="1"/>
</dbReference>
<feature type="domain" description="NAD-dependent epimerase/dehydratase" evidence="1">
    <location>
        <begin position="17"/>
        <end position="233"/>
    </location>
</feature>
<reference evidence="2 3" key="1">
    <citation type="submission" date="2023-11" db="EMBL/GenBank/DDBJ databases">
        <authorList>
            <person name="Xu M."/>
            <person name="Jiang T."/>
        </authorList>
    </citation>
    <scope>NUCLEOTIDE SEQUENCE [LARGE SCALE GENOMIC DNA]</scope>
    <source>
        <strain evidence="2 3">SD</strain>
    </source>
</reference>
<dbReference type="PANTHER" id="PTHR43245">
    <property type="entry name" value="BIFUNCTIONAL POLYMYXIN RESISTANCE PROTEIN ARNA"/>
    <property type="match status" value="1"/>
</dbReference>
<protein>
    <submittedName>
        <fullName evidence="2">NAD-dependent epimerase/dehydratase family protein</fullName>
    </submittedName>
</protein>
<dbReference type="InterPro" id="IPR050177">
    <property type="entry name" value="Lipid_A_modif_metabolic_enz"/>
</dbReference>
<organism evidence="2 3">
    <name type="scientific">Patulibacter brassicae</name>
    <dbReference type="NCBI Taxonomy" id="1705717"/>
    <lineage>
        <taxon>Bacteria</taxon>
        <taxon>Bacillati</taxon>
        <taxon>Actinomycetota</taxon>
        <taxon>Thermoleophilia</taxon>
        <taxon>Solirubrobacterales</taxon>
        <taxon>Patulibacteraceae</taxon>
        <taxon>Patulibacter</taxon>
    </lineage>
</organism>
<dbReference type="SUPFAM" id="SSF51735">
    <property type="entry name" value="NAD(P)-binding Rossmann-fold domains"/>
    <property type="match status" value="1"/>
</dbReference>
<proteinExistence type="predicted"/>
<dbReference type="PRINTS" id="PR01713">
    <property type="entry name" value="NUCEPIMERASE"/>
</dbReference>
<evidence type="ECO:0000313" key="2">
    <source>
        <dbReference type="EMBL" id="MDX8150447.1"/>
    </source>
</evidence>
<evidence type="ECO:0000313" key="3">
    <source>
        <dbReference type="Proteomes" id="UP001277761"/>
    </source>
</evidence>
<dbReference type="InterPro" id="IPR036291">
    <property type="entry name" value="NAD(P)-bd_dom_sf"/>
</dbReference>
<comment type="caution">
    <text evidence="2">The sequence shown here is derived from an EMBL/GenBank/DDBJ whole genome shotgun (WGS) entry which is preliminary data.</text>
</comment>
<gene>
    <name evidence="2" type="ORF">SK069_02485</name>
</gene>
<name>A0ABU4VF56_9ACTN</name>
<keyword evidence="3" id="KW-1185">Reference proteome</keyword>
<dbReference type="EMBL" id="JAXAVX010000001">
    <property type="protein sequence ID" value="MDX8150447.1"/>
    <property type="molecule type" value="Genomic_DNA"/>
</dbReference>